<gene>
    <name evidence="1" type="ORF">A4V15_23890</name>
</gene>
<dbReference type="AlphaFoldDB" id="A0A178L775"/>
<proteinExistence type="predicted"/>
<dbReference type="Proteomes" id="UP000078356">
    <property type="component" value="Unassembled WGS sequence"/>
</dbReference>
<evidence type="ECO:0000313" key="1">
    <source>
        <dbReference type="EMBL" id="OAN25074.1"/>
    </source>
</evidence>
<evidence type="ECO:0000313" key="2">
    <source>
        <dbReference type="Proteomes" id="UP000078356"/>
    </source>
</evidence>
<organism evidence="1 2">
    <name type="scientific">Pseudomonas oryzihabitans</name>
    <dbReference type="NCBI Taxonomy" id="47885"/>
    <lineage>
        <taxon>Bacteria</taxon>
        <taxon>Pseudomonadati</taxon>
        <taxon>Pseudomonadota</taxon>
        <taxon>Gammaproteobacteria</taxon>
        <taxon>Pseudomonadales</taxon>
        <taxon>Pseudomonadaceae</taxon>
        <taxon>Pseudomonas</taxon>
    </lineage>
</organism>
<dbReference type="EMBL" id="LWCR01000050">
    <property type="protein sequence ID" value="OAN25074.1"/>
    <property type="molecule type" value="Genomic_DNA"/>
</dbReference>
<comment type="caution">
    <text evidence="1">The sequence shown here is derived from an EMBL/GenBank/DDBJ whole genome shotgun (WGS) entry which is preliminary data.</text>
</comment>
<name>A0A178L775_9PSED</name>
<sequence>MHGRAIHREHPQPTPLLTQPEAVNLLLQEAIETFKYLGVELFARFAEGLRSDHLRLSRRLIEYAIELIEFGLQGRARLIEQEQDEVLEGELASAGKVLRILAVGGDEGGTIERAGYFLYNFQARVWLAVSSDAV</sequence>
<protein>
    <submittedName>
        <fullName evidence="1">Uncharacterized protein</fullName>
    </submittedName>
</protein>
<reference evidence="1 2" key="1">
    <citation type="submission" date="2016-04" db="EMBL/GenBank/DDBJ databases">
        <title>Draft Genome Sequences of Staphylococcus capitis Strain H36, S. capitis Strain H65, S. cohnii Strain H62, S. hominis Strain H69, Mycobacterium iranicum Strain H39, Plantibacter sp. Strain H53, Pseudomonas oryzihabitans Strain H72, and Microbacterium sp. Strain H83, isolated from residential settings.</title>
        <authorList>
            <person name="Lymperopoulou D."/>
            <person name="Adams R.I."/>
            <person name="Lindow S."/>
            <person name="Coil D.A."/>
            <person name="Jospin G."/>
            <person name="Eisen J.A."/>
        </authorList>
    </citation>
    <scope>NUCLEOTIDE SEQUENCE [LARGE SCALE GENOMIC DNA]</scope>
    <source>
        <strain evidence="1 2">H72</strain>
    </source>
</reference>
<accession>A0A178L775</accession>